<dbReference type="Gene3D" id="2.30.30.360">
    <property type="entry name" value="Myosin S1 fragment, N-terminal"/>
    <property type="match status" value="1"/>
</dbReference>
<dbReference type="InterPro" id="IPR027417">
    <property type="entry name" value="P-loop_NTPase"/>
</dbReference>
<dbReference type="Pfam" id="PF02736">
    <property type="entry name" value="Myosin_N"/>
    <property type="match status" value="1"/>
</dbReference>
<evidence type="ECO:0000256" key="5">
    <source>
        <dbReference type="ARBA" id="ARBA00023123"/>
    </source>
</evidence>
<sequence>MSTDAEMAVFGPAAIYLRKPEKERIEAQNTPFDAKTAYFVAEAKEMYLKGKLIGREGDKATVETLEGHQKITVKEDDIHPMNPPKYDKIEDMAMMTHLNEPCVLYNLKERYAAWMIYTYSGLFCVTVNPYKWLPVYDAAVVSAYRGKKRIEAPPHIFSISDNAYQFMLTDRENQSILITGESGAGKTVNTKRVIQYFATIAVAGAKKAETGKIQGSLEDQIIAANPLLEAYGNAKTVRNDNSSRFGKFIRIHFSTTGKLASADIETYLLEKSRVTFQLSAERSYHIFYQLMTGHKPELLEALLITTNPYDYHMVSQGEITVKSIDDVEEFVATDTAIDILGFNADEKLGIYKLTGACLHHGNMKFKQKQREEQAEPDGTEVADKISYLMGLNSADLLKALCYPRVKVGNEFVTKGQTVSQVNNSVMALCKSVYEKMFLWMVVRINEMLDTKQPRQFFIGVLDIAGFEIFDFNSLEQLCINFTNEKLQQFFNHHMFVLEQEEYTKEGIEWEFIDFGMDLAACIELIEKPMGIFSILEEECMFPKASDTTFKNKLHDQHLGKTAAFQKPKPAKGKAEAHFSLVHYAGTVDYNINGWLDKNKDPLNDSVVQLYQKSSMKLLAHLYAAHASAEGRD</sequence>
<dbReference type="Proteomes" id="UP001152803">
    <property type="component" value="Unassembled WGS sequence"/>
</dbReference>
<keyword evidence="12" id="KW-1185">Reference proteome</keyword>
<gene>
    <name evidence="11" type="ORF">COCON_G00233970</name>
</gene>
<dbReference type="GO" id="GO:0051015">
    <property type="term" value="F:actin filament binding"/>
    <property type="evidence" value="ECO:0007669"/>
    <property type="project" value="InterPro"/>
</dbReference>
<dbReference type="GO" id="GO:0007015">
    <property type="term" value="P:actin filament organization"/>
    <property type="evidence" value="ECO:0007669"/>
    <property type="project" value="TreeGrafter"/>
</dbReference>
<dbReference type="CDD" id="cd01377">
    <property type="entry name" value="MYSc_class_II"/>
    <property type="match status" value="1"/>
</dbReference>
<keyword evidence="5 8" id="KW-0518">Myosin</keyword>
<keyword evidence="6 8" id="KW-0505">Motor protein</keyword>
<organism evidence="11 12">
    <name type="scientific">Conger conger</name>
    <name type="common">Conger eel</name>
    <name type="synonym">Muraena conger</name>
    <dbReference type="NCBI Taxonomy" id="82655"/>
    <lineage>
        <taxon>Eukaryota</taxon>
        <taxon>Metazoa</taxon>
        <taxon>Chordata</taxon>
        <taxon>Craniata</taxon>
        <taxon>Vertebrata</taxon>
        <taxon>Euteleostomi</taxon>
        <taxon>Actinopterygii</taxon>
        <taxon>Neopterygii</taxon>
        <taxon>Teleostei</taxon>
        <taxon>Anguilliformes</taxon>
        <taxon>Congridae</taxon>
        <taxon>Conger</taxon>
    </lineage>
</organism>
<keyword evidence="3 8" id="KW-0067">ATP-binding</keyword>
<dbReference type="InterPro" id="IPR001609">
    <property type="entry name" value="Myosin_head_motor_dom-like"/>
</dbReference>
<keyword evidence="7 8" id="KW-0009">Actin-binding</keyword>
<evidence type="ECO:0000313" key="12">
    <source>
        <dbReference type="Proteomes" id="UP001152803"/>
    </source>
</evidence>
<reference evidence="11" key="1">
    <citation type="journal article" date="2023" name="Science">
        <title>Genome structures resolve the early diversification of teleost fishes.</title>
        <authorList>
            <person name="Parey E."/>
            <person name="Louis A."/>
            <person name="Montfort J."/>
            <person name="Bouchez O."/>
            <person name="Roques C."/>
            <person name="Iampietro C."/>
            <person name="Lluch J."/>
            <person name="Castinel A."/>
            <person name="Donnadieu C."/>
            <person name="Desvignes T."/>
            <person name="Floi Bucao C."/>
            <person name="Jouanno E."/>
            <person name="Wen M."/>
            <person name="Mejri S."/>
            <person name="Dirks R."/>
            <person name="Jansen H."/>
            <person name="Henkel C."/>
            <person name="Chen W.J."/>
            <person name="Zahm M."/>
            <person name="Cabau C."/>
            <person name="Klopp C."/>
            <person name="Thompson A.W."/>
            <person name="Robinson-Rechavi M."/>
            <person name="Braasch I."/>
            <person name="Lecointre G."/>
            <person name="Bobe J."/>
            <person name="Postlethwait J.H."/>
            <person name="Berthelot C."/>
            <person name="Roest Crollius H."/>
            <person name="Guiguen Y."/>
        </authorList>
    </citation>
    <scope>NUCLEOTIDE SEQUENCE</scope>
    <source>
        <strain evidence="11">Concon-B</strain>
    </source>
</reference>
<dbReference type="GO" id="GO:0016020">
    <property type="term" value="C:membrane"/>
    <property type="evidence" value="ECO:0007669"/>
    <property type="project" value="TreeGrafter"/>
</dbReference>
<dbReference type="FunFam" id="2.30.30.360:FF:000001">
    <property type="entry name" value="Myosin heavy chain"/>
    <property type="match status" value="1"/>
</dbReference>
<keyword evidence="4" id="KW-0175">Coiled coil</keyword>
<dbReference type="AlphaFoldDB" id="A0A9Q1CUI6"/>
<dbReference type="Gene3D" id="1.20.58.530">
    <property type="match status" value="1"/>
</dbReference>
<evidence type="ECO:0000256" key="7">
    <source>
        <dbReference type="ARBA" id="ARBA00023203"/>
    </source>
</evidence>
<evidence type="ECO:0000259" key="10">
    <source>
        <dbReference type="PROSITE" id="PS51844"/>
    </source>
</evidence>
<dbReference type="InterPro" id="IPR036961">
    <property type="entry name" value="Kinesin_motor_dom_sf"/>
</dbReference>
<dbReference type="PANTHER" id="PTHR13140:SF857">
    <property type="entry name" value="MYOSIN-11"/>
    <property type="match status" value="1"/>
</dbReference>
<dbReference type="InterPro" id="IPR008989">
    <property type="entry name" value="Myosin_S1_N"/>
</dbReference>
<dbReference type="SMART" id="SM00242">
    <property type="entry name" value="MYSc"/>
    <property type="match status" value="1"/>
</dbReference>
<feature type="domain" description="Myosin N-terminal SH3-like" evidence="10">
    <location>
        <begin position="33"/>
        <end position="83"/>
    </location>
</feature>
<evidence type="ECO:0000256" key="3">
    <source>
        <dbReference type="ARBA" id="ARBA00022840"/>
    </source>
</evidence>
<feature type="binding site" evidence="8">
    <location>
        <begin position="180"/>
        <end position="187"/>
    </location>
    <ligand>
        <name>ATP</name>
        <dbReference type="ChEBI" id="CHEBI:30616"/>
    </ligand>
</feature>
<proteinExistence type="inferred from homology"/>
<dbReference type="OrthoDB" id="312459at2759"/>
<evidence type="ECO:0000256" key="2">
    <source>
        <dbReference type="ARBA" id="ARBA00022741"/>
    </source>
</evidence>
<evidence type="ECO:0000256" key="1">
    <source>
        <dbReference type="ARBA" id="ARBA00008314"/>
    </source>
</evidence>
<dbReference type="GO" id="GO:0016459">
    <property type="term" value="C:myosin complex"/>
    <property type="evidence" value="ECO:0007669"/>
    <property type="project" value="UniProtKB-KW"/>
</dbReference>
<comment type="caution">
    <text evidence="11">The sequence shown here is derived from an EMBL/GenBank/DDBJ whole genome shotgun (WGS) entry which is preliminary data.</text>
</comment>
<dbReference type="PRINTS" id="PR00193">
    <property type="entry name" value="MYOSINHEAVY"/>
</dbReference>
<evidence type="ECO:0008006" key="13">
    <source>
        <dbReference type="Google" id="ProtNLM"/>
    </source>
</evidence>
<dbReference type="FunFam" id="1.10.10.820:FF:000001">
    <property type="entry name" value="Myosin heavy chain"/>
    <property type="match status" value="1"/>
</dbReference>
<dbReference type="Pfam" id="PF00063">
    <property type="entry name" value="Myosin_head"/>
    <property type="match status" value="1"/>
</dbReference>
<dbReference type="PANTHER" id="PTHR13140">
    <property type="entry name" value="MYOSIN"/>
    <property type="match status" value="1"/>
</dbReference>
<evidence type="ECO:0000256" key="6">
    <source>
        <dbReference type="ARBA" id="ARBA00023175"/>
    </source>
</evidence>
<dbReference type="SUPFAM" id="SSF52540">
    <property type="entry name" value="P-loop containing nucleoside triphosphate hydrolases"/>
    <property type="match status" value="1"/>
</dbReference>
<dbReference type="GO" id="GO:0005524">
    <property type="term" value="F:ATP binding"/>
    <property type="evidence" value="ECO:0007669"/>
    <property type="project" value="UniProtKB-UniRule"/>
</dbReference>
<dbReference type="EMBL" id="JAFJMO010000153">
    <property type="protein sequence ID" value="KAJ8248647.1"/>
    <property type="molecule type" value="Genomic_DNA"/>
</dbReference>
<dbReference type="InterPro" id="IPR004009">
    <property type="entry name" value="SH3_Myosin"/>
</dbReference>
<comment type="caution">
    <text evidence="8">Lacks conserved residue(s) required for the propagation of feature annotation.</text>
</comment>
<dbReference type="FunFam" id="1.20.58.530:FF:000001">
    <property type="entry name" value="Myosin heavy chain"/>
    <property type="match status" value="1"/>
</dbReference>
<accession>A0A9Q1CUI6</accession>
<dbReference type="FunFam" id="3.40.850.10:FF:000024">
    <property type="entry name" value="Myosin heavy chain, isoform J"/>
    <property type="match status" value="1"/>
</dbReference>
<keyword evidence="2 8" id="KW-0547">Nucleotide-binding</keyword>
<dbReference type="FunFam" id="1.20.120.720:FF:000001">
    <property type="entry name" value="Myosin heavy chain, muscle"/>
    <property type="match status" value="1"/>
</dbReference>
<protein>
    <recommendedName>
        <fullName evidence="13">Myosin heavy chain</fullName>
    </recommendedName>
</protein>
<dbReference type="GO" id="GO:0000146">
    <property type="term" value="F:microfilament motor activity"/>
    <property type="evidence" value="ECO:0007669"/>
    <property type="project" value="TreeGrafter"/>
</dbReference>
<feature type="domain" description="Myosin motor" evidence="9">
    <location>
        <begin position="87"/>
        <end position="632"/>
    </location>
</feature>
<comment type="similarity">
    <text evidence="1 8">Belongs to the TRAFAC class myosin-kinesin ATPase superfamily. Myosin family.</text>
</comment>
<dbReference type="Gene3D" id="1.10.10.820">
    <property type="match status" value="1"/>
</dbReference>
<evidence type="ECO:0000256" key="8">
    <source>
        <dbReference type="PROSITE-ProRule" id="PRU00782"/>
    </source>
</evidence>
<dbReference type="Gene3D" id="1.20.120.720">
    <property type="entry name" value="Myosin VI head, motor domain, U50 subdomain"/>
    <property type="match status" value="1"/>
</dbReference>
<evidence type="ECO:0000259" key="9">
    <source>
        <dbReference type="PROSITE" id="PS51456"/>
    </source>
</evidence>
<evidence type="ECO:0000313" key="11">
    <source>
        <dbReference type="EMBL" id="KAJ8248647.1"/>
    </source>
</evidence>
<dbReference type="GO" id="GO:0005737">
    <property type="term" value="C:cytoplasm"/>
    <property type="evidence" value="ECO:0007669"/>
    <property type="project" value="TreeGrafter"/>
</dbReference>
<dbReference type="Gene3D" id="3.40.850.10">
    <property type="entry name" value="Kinesin motor domain"/>
    <property type="match status" value="1"/>
</dbReference>
<dbReference type="PROSITE" id="PS51456">
    <property type="entry name" value="MYOSIN_MOTOR"/>
    <property type="match status" value="1"/>
</dbReference>
<evidence type="ECO:0000256" key="4">
    <source>
        <dbReference type="ARBA" id="ARBA00023054"/>
    </source>
</evidence>
<name>A0A9Q1CUI6_CONCO</name>
<dbReference type="PROSITE" id="PS51844">
    <property type="entry name" value="SH3_LIKE"/>
    <property type="match status" value="1"/>
</dbReference>